<evidence type="ECO:0000313" key="6">
    <source>
        <dbReference type="Proteomes" id="UP000676981"/>
    </source>
</evidence>
<accession>A0A5Q0TYM4</accession>
<evidence type="ECO:0000256" key="1">
    <source>
        <dbReference type="ARBA" id="ARBA00004328"/>
    </source>
</evidence>
<feature type="region of interest" description="Disordered" evidence="4">
    <location>
        <begin position="474"/>
        <end position="499"/>
    </location>
</feature>
<dbReference type="InterPro" id="IPR002679">
    <property type="entry name" value="Closter_coat"/>
</dbReference>
<dbReference type="Pfam" id="PF01785">
    <property type="entry name" value="Closter_coat"/>
    <property type="match status" value="1"/>
</dbReference>
<organism evidence="5 6">
    <name type="scientific">Malus domestica virus A</name>
    <dbReference type="NCBI Taxonomy" id="2664236"/>
    <lineage>
        <taxon>Viruses</taxon>
        <taxon>Riboviria</taxon>
        <taxon>Orthornavirae</taxon>
        <taxon>Kitrinoviricota</taxon>
        <taxon>Alsuviricetes</taxon>
        <taxon>Martellivirales</taxon>
        <taxon>Closteroviridae</taxon>
        <taxon>Velarivirus</taxon>
        <taxon>Velarivirus alphamali</taxon>
    </lineage>
</organism>
<reference evidence="5" key="1">
    <citation type="submission" date="2019-10" db="EMBL/GenBank/DDBJ databases">
        <title>Genomic characterization of a novel velarivirus Malus domestica virus A (MdoVA) infecting apple.</title>
        <authorList>
            <person name="Koloniuk I."/>
            <person name="Pribylova J."/>
            <person name="Franova J."/>
            <person name="Spak J."/>
        </authorList>
    </citation>
    <scope>NUCLEOTIDE SEQUENCE</scope>
    <source>
        <strain evidence="5">J1</strain>
    </source>
</reference>
<evidence type="ECO:0000256" key="2">
    <source>
        <dbReference type="ARBA" id="ARBA00022561"/>
    </source>
</evidence>
<dbReference type="GO" id="GO:0019028">
    <property type="term" value="C:viral capsid"/>
    <property type="evidence" value="ECO:0007669"/>
    <property type="project" value="UniProtKB-KW"/>
</dbReference>
<feature type="compositionally biased region" description="Polar residues" evidence="4">
    <location>
        <begin position="482"/>
        <end position="499"/>
    </location>
</feature>
<name>A0A5Q0TYM4_9CLOS</name>
<protein>
    <submittedName>
        <fullName evidence="5">CPm</fullName>
    </submittedName>
</protein>
<evidence type="ECO:0000256" key="4">
    <source>
        <dbReference type="SAM" id="MobiDB-lite"/>
    </source>
</evidence>
<dbReference type="RefSeq" id="YP_010087864.1">
    <property type="nucleotide sequence ID" value="NC_055599.1"/>
</dbReference>
<keyword evidence="6" id="KW-1185">Reference proteome</keyword>
<comment type="subcellular location">
    <subcellularLocation>
        <location evidence="1">Virion</location>
    </subcellularLocation>
</comment>
<dbReference type="EMBL" id="MN548734">
    <property type="protein sequence ID" value="QGA73181.1"/>
    <property type="molecule type" value="Genomic_RNA"/>
</dbReference>
<dbReference type="GeneID" id="65103193"/>
<dbReference type="Proteomes" id="UP000676981">
    <property type="component" value="Segment"/>
</dbReference>
<keyword evidence="3" id="KW-0946">Virion</keyword>
<evidence type="ECO:0000256" key="3">
    <source>
        <dbReference type="ARBA" id="ARBA00022844"/>
    </source>
</evidence>
<feature type="region of interest" description="Disordered" evidence="4">
    <location>
        <begin position="434"/>
        <end position="457"/>
    </location>
</feature>
<evidence type="ECO:0000313" key="5">
    <source>
        <dbReference type="EMBL" id="QGA73181.1"/>
    </source>
</evidence>
<proteinExistence type="predicted"/>
<sequence>MEFQEVWNVHGDLTTKLSALLNISGFKRNFYCKRYVDIRLGNRSGAITTRMYFPDHVSQKARVSIISLKDGQFSSGDDKTIFKHLVDKPTRSFNFDGKLHISMQLNRGVWEISLSGSKICEIVAVNANNQVHFCVGEIQSKLFTEYLKLVDKYQHSYKVLDVSISVFIDDISRNATKCKLTTGQAISFDDAKGCLEDNFDLMALVLNLNDGFVGPRYETSEVDASRALHPSSDGLIRLYDCFDLPDETDVCGLVIKNMAMLNTPVDLIIQFWIGDGDKKVEFVTRWGMGNTVNVEFWFNDDREHAQSKDFVKYPTENQSFVIGRKFLLGYHKDEWRNRWYYNLNGIDIGYEPGRLVSKTRSFGTELQFKATKEPARTLGDILHLNMNVYYLKVLPQDIRAILRQSRSAHVSRVINNLKPAGAMNLNDVSDVNDFFNKPNNPPKRGVESEPNTASKKQKVLDSKLSGMFEKLRPFGKSKSMNDRQPSVTGNVDNSTQSEKVLEVSQQKVVEVDRPKSLDVESCIDPILMHHINVSVDEVKGLLGVDYEMTTKILFQIAILKGTSQEMVNDRSSLFRFEEVPAKLVKPRDISLIFFKNNPKINLLRTFCRLNSQHILEMLRIGVLTPNRKFALDCGLPTRYSYLAGDFWDFNLLNLTEEEEGVIRSVIRKPISNSKSLIHYNQLLN</sequence>
<dbReference type="KEGG" id="vg:65103193"/>
<keyword evidence="2" id="KW-0167">Capsid protein</keyword>